<dbReference type="AlphaFoldDB" id="A0A2P6N2L7"/>
<protein>
    <submittedName>
        <fullName evidence="1">Uncharacterized protein</fullName>
    </submittedName>
</protein>
<reference evidence="1 2" key="1">
    <citation type="journal article" date="2018" name="Genome Biol. Evol.">
        <title>Multiple Roots of Fruiting Body Formation in Amoebozoa.</title>
        <authorList>
            <person name="Hillmann F."/>
            <person name="Forbes G."/>
            <person name="Novohradska S."/>
            <person name="Ferling I."/>
            <person name="Riege K."/>
            <person name="Groth M."/>
            <person name="Westermann M."/>
            <person name="Marz M."/>
            <person name="Spaller T."/>
            <person name="Winckler T."/>
            <person name="Schaap P."/>
            <person name="Glockner G."/>
        </authorList>
    </citation>
    <scope>NUCLEOTIDE SEQUENCE [LARGE SCALE GENOMIC DNA]</scope>
    <source>
        <strain evidence="1 2">Jena</strain>
    </source>
</reference>
<dbReference type="EMBL" id="MDYQ01000237">
    <property type="protein sequence ID" value="PRP78172.1"/>
    <property type="molecule type" value="Genomic_DNA"/>
</dbReference>
<proteinExistence type="predicted"/>
<name>A0A2P6N2L7_9EUKA</name>
<evidence type="ECO:0000313" key="1">
    <source>
        <dbReference type="EMBL" id="PRP78172.1"/>
    </source>
</evidence>
<keyword evidence="2" id="KW-1185">Reference proteome</keyword>
<comment type="caution">
    <text evidence="1">The sequence shown here is derived from an EMBL/GenBank/DDBJ whole genome shotgun (WGS) entry which is preliminary data.</text>
</comment>
<organism evidence="1 2">
    <name type="scientific">Planoprotostelium fungivorum</name>
    <dbReference type="NCBI Taxonomy" id="1890364"/>
    <lineage>
        <taxon>Eukaryota</taxon>
        <taxon>Amoebozoa</taxon>
        <taxon>Evosea</taxon>
        <taxon>Variosea</taxon>
        <taxon>Cavosteliida</taxon>
        <taxon>Cavosteliaceae</taxon>
        <taxon>Planoprotostelium</taxon>
    </lineage>
</organism>
<accession>A0A2P6N2L7</accession>
<dbReference type="Proteomes" id="UP000241769">
    <property type="component" value="Unassembled WGS sequence"/>
</dbReference>
<gene>
    <name evidence="1" type="ORF">PROFUN_11302</name>
</gene>
<sequence>MYLIHLANISRLAATSPSPPYLECSRDHVGIHSIAFSPGLAAFFCRCGAGHPVPVRISLSHSLSDQITIQARGVIRHQIEQFRSFDSIGLALTITNLKARSQDVQEDRMRDV</sequence>
<dbReference type="InParanoid" id="A0A2P6N2L7"/>
<evidence type="ECO:0000313" key="2">
    <source>
        <dbReference type="Proteomes" id="UP000241769"/>
    </source>
</evidence>